<dbReference type="GO" id="GO:0006570">
    <property type="term" value="P:tyrosine metabolic process"/>
    <property type="evidence" value="ECO:0007669"/>
    <property type="project" value="TreeGrafter"/>
</dbReference>
<evidence type="ECO:0000256" key="1">
    <source>
        <dbReference type="ARBA" id="ARBA00006995"/>
    </source>
</evidence>
<accession>A0AAN6EM25</accession>
<evidence type="ECO:0000313" key="2">
    <source>
        <dbReference type="EMBL" id="KAJ8987862.1"/>
    </source>
</evidence>
<protein>
    <submittedName>
        <fullName evidence="2">Uncharacterized protein</fullName>
    </submittedName>
</protein>
<dbReference type="PANTHER" id="PTHR21405">
    <property type="entry name" value="CDNA SEQUENCE BC021608"/>
    <property type="match status" value="1"/>
</dbReference>
<dbReference type="EMBL" id="JAJGCB010000022">
    <property type="protein sequence ID" value="KAJ8987862.1"/>
    <property type="molecule type" value="Genomic_DNA"/>
</dbReference>
<dbReference type="AlphaFoldDB" id="A0AAN6EM25"/>
<evidence type="ECO:0000313" key="3">
    <source>
        <dbReference type="Proteomes" id="UP001161757"/>
    </source>
</evidence>
<sequence length="272" mass="29651">MKESVSWSSQHPPKRFRVCLQTQSYLIGPNQMATATQLSKNDSAVLGAILDPEAGLGGNVAVVEPKVEPDRHYDSQTLHTIQEREKQILLPLNSDSPSLSTIESGIAAFDSLLEEFPNYAAGYNNRAQARRLLHPDLKKLSQHSHDLKAIFEDLAAAIRLASPDSPVQPVSRQAANVLSSAYTHRGYLLYKASQPAASGSFSLAALPDLAKYDREELTEMASRDFALGGRYGNKAAKQLAVHTNPYAKLCGSIVKEALQKEMEAFSTGITTE</sequence>
<comment type="caution">
    <text evidence="2">The sequence shown here is derived from an EMBL/GenBank/DDBJ whole genome shotgun (WGS) entry which is preliminary data.</text>
</comment>
<comment type="similarity">
    <text evidence="1">Belongs to the TTC36 family.</text>
</comment>
<proteinExistence type="inferred from homology"/>
<name>A0AAN6EM25_EXODE</name>
<gene>
    <name evidence="2" type="ORF">HRR80_008213</name>
</gene>
<dbReference type="Proteomes" id="UP001161757">
    <property type="component" value="Unassembled WGS sequence"/>
</dbReference>
<reference evidence="2" key="1">
    <citation type="submission" date="2023-01" db="EMBL/GenBank/DDBJ databases">
        <title>Exophiala dermititidis isolated from Cystic Fibrosis Patient.</title>
        <authorList>
            <person name="Kurbessoian T."/>
            <person name="Crocker A."/>
            <person name="Murante D."/>
            <person name="Hogan D.A."/>
            <person name="Stajich J.E."/>
        </authorList>
    </citation>
    <scope>NUCLEOTIDE SEQUENCE</scope>
    <source>
        <strain evidence="2">Ex8</strain>
    </source>
</reference>
<dbReference type="InterPro" id="IPR038906">
    <property type="entry name" value="TTC36"/>
</dbReference>
<organism evidence="2 3">
    <name type="scientific">Exophiala dermatitidis</name>
    <name type="common">Black yeast-like fungus</name>
    <name type="synonym">Wangiella dermatitidis</name>
    <dbReference type="NCBI Taxonomy" id="5970"/>
    <lineage>
        <taxon>Eukaryota</taxon>
        <taxon>Fungi</taxon>
        <taxon>Dikarya</taxon>
        <taxon>Ascomycota</taxon>
        <taxon>Pezizomycotina</taxon>
        <taxon>Eurotiomycetes</taxon>
        <taxon>Chaetothyriomycetidae</taxon>
        <taxon>Chaetothyriales</taxon>
        <taxon>Herpotrichiellaceae</taxon>
        <taxon>Exophiala</taxon>
    </lineage>
</organism>
<dbReference type="PANTHER" id="PTHR21405:SF0">
    <property type="entry name" value="TETRATRICOPEPTIDE REPEAT PROTEIN 36"/>
    <property type="match status" value="1"/>
</dbReference>